<gene>
    <name evidence="4" type="ORF">GNZ18_32685</name>
</gene>
<dbReference type="PANTHER" id="PTHR30055:SF146">
    <property type="entry name" value="HTH-TYPE TRANSCRIPTIONAL DUAL REGULATOR CECR"/>
    <property type="match status" value="1"/>
</dbReference>
<dbReference type="PANTHER" id="PTHR30055">
    <property type="entry name" value="HTH-TYPE TRANSCRIPTIONAL REGULATOR RUTR"/>
    <property type="match status" value="1"/>
</dbReference>
<evidence type="ECO:0000256" key="2">
    <source>
        <dbReference type="PROSITE-ProRule" id="PRU00335"/>
    </source>
</evidence>
<dbReference type="EMBL" id="WOFH01000014">
    <property type="protein sequence ID" value="MUN41317.1"/>
    <property type="molecule type" value="Genomic_DNA"/>
</dbReference>
<dbReference type="InterPro" id="IPR050109">
    <property type="entry name" value="HTH-type_TetR-like_transc_reg"/>
</dbReference>
<accession>A0A7K1LA53</accession>
<feature type="DNA-binding region" description="H-T-H motif" evidence="2">
    <location>
        <begin position="55"/>
        <end position="74"/>
    </location>
</feature>
<keyword evidence="5" id="KW-1185">Reference proteome</keyword>
<dbReference type="InterPro" id="IPR001647">
    <property type="entry name" value="HTH_TetR"/>
</dbReference>
<dbReference type="SUPFAM" id="SSF46689">
    <property type="entry name" value="Homeodomain-like"/>
    <property type="match status" value="1"/>
</dbReference>
<organism evidence="4 5">
    <name type="scientific">Actinomadura litoris</name>
    <dbReference type="NCBI Taxonomy" id="2678616"/>
    <lineage>
        <taxon>Bacteria</taxon>
        <taxon>Bacillati</taxon>
        <taxon>Actinomycetota</taxon>
        <taxon>Actinomycetes</taxon>
        <taxon>Streptosporangiales</taxon>
        <taxon>Thermomonosporaceae</taxon>
        <taxon>Actinomadura</taxon>
    </lineage>
</organism>
<comment type="caution">
    <text evidence="4">The sequence shown here is derived from an EMBL/GenBank/DDBJ whole genome shotgun (WGS) entry which is preliminary data.</text>
</comment>
<evidence type="ECO:0000259" key="3">
    <source>
        <dbReference type="PROSITE" id="PS50977"/>
    </source>
</evidence>
<dbReference type="Proteomes" id="UP000432015">
    <property type="component" value="Unassembled WGS sequence"/>
</dbReference>
<dbReference type="InterPro" id="IPR009057">
    <property type="entry name" value="Homeodomain-like_sf"/>
</dbReference>
<dbReference type="GO" id="GO:0003700">
    <property type="term" value="F:DNA-binding transcription factor activity"/>
    <property type="evidence" value="ECO:0007669"/>
    <property type="project" value="TreeGrafter"/>
</dbReference>
<protein>
    <submittedName>
        <fullName evidence="4">TetR family transcriptional regulator</fullName>
    </submittedName>
</protein>
<proteinExistence type="predicted"/>
<evidence type="ECO:0000313" key="4">
    <source>
        <dbReference type="EMBL" id="MUN41317.1"/>
    </source>
</evidence>
<evidence type="ECO:0000313" key="5">
    <source>
        <dbReference type="Proteomes" id="UP000432015"/>
    </source>
</evidence>
<dbReference type="Gene3D" id="1.10.357.10">
    <property type="entry name" value="Tetracycline Repressor, domain 2"/>
    <property type="match status" value="1"/>
</dbReference>
<sequence>MVYSHIACHTDVLEGGNMTTTGRGGAPASEDLTARARIRDTALLQFAEHGIRGATFRGIAEAAGVSVGLVQHHFGSKDALREACDAYALDVLRRLSAQSTSEAAGDPGFHEAMLRADLPVRRYLARALVDGSPAAAQLFDDLVEMTERYLADPPAGVAAPTTRDLHVYSAAMAAMSVSVVVLHEHLSRVIGTDTLTVEGAPPLRRAVLEVFDDRLLSRESVARAHAGLDLYEAAMAAKGDDGDPRDDPHDG</sequence>
<dbReference type="AlphaFoldDB" id="A0A7K1LA53"/>
<dbReference type="PROSITE" id="PS50977">
    <property type="entry name" value="HTH_TETR_2"/>
    <property type="match status" value="1"/>
</dbReference>
<dbReference type="PRINTS" id="PR00455">
    <property type="entry name" value="HTHTETR"/>
</dbReference>
<reference evidence="4 5" key="1">
    <citation type="submission" date="2019-11" db="EMBL/GenBank/DDBJ databases">
        <authorList>
            <person name="Cao P."/>
        </authorList>
    </citation>
    <scope>NUCLEOTIDE SEQUENCE [LARGE SCALE GENOMIC DNA]</scope>
    <source>
        <strain evidence="4 5">NEAU-AAG5</strain>
    </source>
</reference>
<evidence type="ECO:0000256" key="1">
    <source>
        <dbReference type="ARBA" id="ARBA00023125"/>
    </source>
</evidence>
<name>A0A7K1LA53_9ACTN</name>
<keyword evidence="1 2" id="KW-0238">DNA-binding</keyword>
<dbReference type="GO" id="GO:0000976">
    <property type="term" value="F:transcription cis-regulatory region binding"/>
    <property type="evidence" value="ECO:0007669"/>
    <property type="project" value="TreeGrafter"/>
</dbReference>
<feature type="domain" description="HTH tetR-type" evidence="3">
    <location>
        <begin position="32"/>
        <end position="92"/>
    </location>
</feature>
<dbReference type="Pfam" id="PF00440">
    <property type="entry name" value="TetR_N"/>
    <property type="match status" value="1"/>
</dbReference>